<reference evidence="2" key="1">
    <citation type="submission" date="2022-07" db="EMBL/GenBank/DDBJ databases">
        <authorList>
            <person name="Macas J."/>
            <person name="Novak P."/>
            <person name="Neumann P."/>
        </authorList>
    </citation>
    <scope>NUCLEOTIDE SEQUENCE</scope>
</reference>
<name>A0AAV0FZ27_9ASTE</name>
<evidence type="ECO:0000256" key="1">
    <source>
        <dbReference type="SAM" id="Phobius"/>
    </source>
</evidence>
<protein>
    <recommendedName>
        <fullName evidence="4">Vesicle transport protein</fullName>
    </recommendedName>
</protein>
<dbReference type="AlphaFoldDB" id="A0AAV0FZ27"/>
<comment type="caution">
    <text evidence="2">The sequence shown here is derived from an EMBL/GenBank/DDBJ whole genome shotgun (WGS) entry which is preliminary data.</text>
</comment>
<keyword evidence="1" id="KW-0472">Membrane</keyword>
<evidence type="ECO:0008006" key="4">
    <source>
        <dbReference type="Google" id="ProtNLM"/>
    </source>
</evidence>
<dbReference type="EMBL" id="CAMAPF010001023">
    <property type="protein sequence ID" value="CAH9140306.1"/>
    <property type="molecule type" value="Genomic_DNA"/>
</dbReference>
<gene>
    <name evidence="2" type="ORF">CEPIT_LOCUS38243</name>
</gene>
<feature type="transmembrane region" description="Helical" evidence="1">
    <location>
        <begin position="85"/>
        <end position="102"/>
    </location>
</feature>
<keyword evidence="1" id="KW-0812">Transmembrane</keyword>
<keyword evidence="1" id="KW-1133">Transmembrane helix</keyword>
<feature type="transmembrane region" description="Helical" evidence="1">
    <location>
        <begin position="108"/>
        <end position="132"/>
    </location>
</feature>
<proteinExistence type="predicted"/>
<keyword evidence="3" id="KW-1185">Reference proteome</keyword>
<sequence length="151" mass="16094">MAYVSRRVSGILCAILCVMGVAGICLGMAGGFISWLSEDDSSMRSKCRAIFPCVISGTILVAVAGFISIIAYFYCCKDFTRRANVFLCIAYAVGFGLVVVMFSKSSQLSGIINVGAIIVAGICLLWATVYICRSTSFSTIANNFASRFTGI</sequence>
<feature type="transmembrane region" description="Helical" evidence="1">
    <location>
        <begin position="49"/>
        <end position="73"/>
    </location>
</feature>
<dbReference type="Proteomes" id="UP001152523">
    <property type="component" value="Unassembled WGS sequence"/>
</dbReference>
<feature type="transmembrane region" description="Helical" evidence="1">
    <location>
        <begin position="12"/>
        <end position="37"/>
    </location>
</feature>
<accession>A0AAV0FZ27</accession>
<organism evidence="2 3">
    <name type="scientific">Cuscuta epithymum</name>
    <dbReference type="NCBI Taxonomy" id="186058"/>
    <lineage>
        <taxon>Eukaryota</taxon>
        <taxon>Viridiplantae</taxon>
        <taxon>Streptophyta</taxon>
        <taxon>Embryophyta</taxon>
        <taxon>Tracheophyta</taxon>
        <taxon>Spermatophyta</taxon>
        <taxon>Magnoliopsida</taxon>
        <taxon>eudicotyledons</taxon>
        <taxon>Gunneridae</taxon>
        <taxon>Pentapetalae</taxon>
        <taxon>asterids</taxon>
        <taxon>lamiids</taxon>
        <taxon>Solanales</taxon>
        <taxon>Convolvulaceae</taxon>
        <taxon>Cuscuteae</taxon>
        <taxon>Cuscuta</taxon>
        <taxon>Cuscuta subgen. Cuscuta</taxon>
    </lineage>
</organism>
<evidence type="ECO:0000313" key="2">
    <source>
        <dbReference type="EMBL" id="CAH9140306.1"/>
    </source>
</evidence>
<evidence type="ECO:0000313" key="3">
    <source>
        <dbReference type="Proteomes" id="UP001152523"/>
    </source>
</evidence>